<protein>
    <recommendedName>
        <fullName evidence="3">HlyD family efflux transporter periplasmic adaptor subunit</fullName>
    </recommendedName>
</protein>
<sequence length="292" mass="30252">MSTVLAEKRQIVPTFSAKATVEQSRSFVLSTSQHGAFQPAVKVNDSVKANQVLGWSNGTEIKSPVDAVVRKAAEASADVPMYYPVFELEYQGFALAMDASLLLSVAPIDSLTGKFQIENGLGPTNIQAIVASPGDQALVDGESTAATQNTEFHISSAAIVTTVSSQNSSAALGGYSAAQMQLSKTGAEQQSRPRVASHTLLCLIGKDQPVRPGQVATVVLTGQAKADVLALPVSAVAGRMGKGAVTLMKDGNSSIVEVSLGVSDGAYIEITSGLNDGDVISAVAPHLDPRKK</sequence>
<comment type="caution">
    <text evidence="1">The sequence shown here is derived from an EMBL/GenBank/DDBJ whole genome shotgun (WGS) entry which is preliminary data.</text>
</comment>
<gene>
    <name evidence="1" type="ORF">V3M73_02570</name>
</gene>
<evidence type="ECO:0000313" key="2">
    <source>
        <dbReference type="Proteomes" id="UP001555100"/>
    </source>
</evidence>
<evidence type="ECO:0008006" key="3">
    <source>
        <dbReference type="Google" id="ProtNLM"/>
    </source>
</evidence>
<proteinExistence type="predicted"/>
<dbReference type="EMBL" id="JBAGNM010000001">
    <property type="protein sequence ID" value="MEW6953909.1"/>
    <property type="molecule type" value="Genomic_DNA"/>
</dbReference>
<keyword evidence="2" id="KW-1185">Reference proteome</keyword>
<reference evidence="1 2" key="1">
    <citation type="submission" date="2024-01" db="EMBL/GenBank/DDBJ databases">
        <title>Genomic analysis and antimicrobial resistance profiles of Trueperella pyogenes isolated from domestic and wild animals.</title>
        <authorList>
            <person name="Magossi G."/>
            <person name="Gzyl K.E."/>
            <person name="Holman D.B."/>
            <person name="Amat S."/>
        </authorList>
    </citation>
    <scope>NUCLEOTIDE SEQUENCE [LARGE SCALE GENOMIC DNA]</scope>
    <source>
        <strain evidence="1 2">1494</strain>
    </source>
</reference>
<dbReference type="Gene3D" id="2.40.420.20">
    <property type="match status" value="1"/>
</dbReference>
<organism evidence="1 2">
    <name type="scientific">Trueperella pyogenes</name>
    <dbReference type="NCBI Taxonomy" id="1661"/>
    <lineage>
        <taxon>Bacteria</taxon>
        <taxon>Bacillati</taxon>
        <taxon>Actinomycetota</taxon>
        <taxon>Actinomycetes</taxon>
        <taxon>Actinomycetales</taxon>
        <taxon>Actinomycetaceae</taxon>
        <taxon>Trueperella</taxon>
    </lineage>
</organism>
<accession>A0ABV3N9M0</accession>
<dbReference type="RefSeq" id="WP_354671835.1">
    <property type="nucleotide sequence ID" value="NZ_CP158015.1"/>
</dbReference>
<evidence type="ECO:0000313" key="1">
    <source>
        <dbReference type="EMBL" id="MEW6953909.1"/>
    </source>
</evidence>
<dbReference type="Proteomes" id="UP001555100">
    <property type="component" value="Unassembled WGS sequence"/>
</dbReference>
<name>A0ABV3N9M0_9ACTO</name>